<evidence type="ECO:0000256" key="8">
    <source>
        <dbReference type="ARBA" id="ARBA00023180"/>
    </source>
</evidence>
<dbReference type="EC" id="2.8.2.-" evidence="9"/>
<evidence type="ECO:0000313" key="10">
    <source>
        <dbReference type="EMBL" id="KAK7091338.1"/>
    </source>
</evidence>
<evidence type="ECO:0000256" key="9">
    <source>
        <dbReference type="RuleBase" id="RU364020"/>
    </source>
</evidence>
<dbReference type="InterPro" id="IPR018011">
    <property type="entry name" value="Carb_sulfotrans_8-10"/>
</dbReference>
<sequence length="411" mass="47917">MRFLTSRCRPVTLILALIAVWMLLSVYYLEIGIKDPVKYSPSSKETPEYIQMFQKQQEQVFAERRALYEKQCQKGFKGGAGEVYYYQPAKLAVCHVQKVGCTFWKRIFHFLYGDTNGKNISSPFEIERYYVHFVGGKKTNTSSYAAKKALFDSFNKVLFVRDPWARIWSVYIDKFVLPDSWLDYGRAIANRRVDRSRRKSCPDDIGFVEYLDFALNVKQDAHWKPVHQVCSPCVFRPQYLGKMETFSKDSAHVLREVGLESLVQGHDHAHYAQDEVRMLTEYIFRVFEARPPLRKCLTHAGVAERLWMAFVLNGYIGDAQTFPKEEFTKAIDGMVNTRAASQKVVELMLKYHANSTARTSQQMKDYRRSVMVQHYRQAPRPLLEKIVKMYNGDFVLFDYEARPADIFQPDP</sequence>
<dbReference type="GO" id="GO:0000139">
    <property type="term" value="C:Golgi membrane"/>
    <property type="evidence" value="ECO:0007669"/>
    <property type="project" value="UniProtKB-SubCell"/>
</dbReference>
<keyword evidence="9" id="KW-0119">Carbohydrate metabolism</keyword>
<keyword evidence="8 9" id="KW-0325">Glycoprotein</keyword>
<name>A0AAN9G0X5_9CAEN</name>
<dbReference type="PANTHER" id="PTHR12137:SF54">
    <property type="entry name" value="CARBOHYDRATE SULFOTRANSFERASE"/>
    <property type="match status" value="1"/>
</dbReference>
<evidence type="ECO:0000256" key="6">
    <source>
        <dbReference type="ARBA" id="ARBA00023034"/>
    </source>
</evidence>
<keyword evidence="7 9" id="KW-0472">Membrane</keyword>
<dbReference type="GO" id="GO:0008146">
    <property type="term" value="F:sulfotransferase activity"/>
    <property type="evidence" value="ECO:0007669"/>
    <property type="project" value="InterPro"/>
</dbReference>
<evidence type="ECO:0000256" key="5">
    <source>
        <dbReference type="ARBA" id="ARBA00022989"/>
    </source>
</evidence>
<evidence type="ECO:0000256" key="4">
    <source>
        <dbReference type="ARBA" id="ARBA00022692"/>
    </source>
</evidence>
<dbReference type="EMBL" id="JBAMIC010000022">
    <property type="protein sequence ID" value="KAK7091338.1"/>
    <property type="molecule type" value="Genomic_DNA"/>
</dbReference>
<gene>
    <name evidence="10" type="ORF">V1264_009032</name>
</gene>
<evidence type="ECO:0000256" key="2">
    <source>
        <dbReference type="ARBA" id="ARBA00006339"/>
    </source>
</evidence>
<evidence type="ECO:0000256" key="7">
    <source>
        <dbReference type="ARBA" id="ARBA00023136"/>
    </source>
</evidence>
<dbReference type="PANTHER" id="PTHR12137">
    <property type="entry name" value="CARBOHYDRATE SULFOTRANSFERASE"/>
    <property type="match status" value="1"/>
</dbReference>
<dbReference type="Pfam" id="PF03567">
    <property type="entry name" value="Sulfotransfer_2"/>
    <property type="match status" value="1"/>
</dbReference>
<comment type="subcellular location">
    <subcellularLocation>
        <location evidence="1 9">Golgi apparatus membrane</location>
        <topology evidence="1 9">Single-pass type II membrane protein</topology>
    </subcellularLocation>
</comment>
<evidence type="ECO:0000256" key="1">
    <source>
        <dbReference type="ARBA" id="ARBA00004323"/>
    </source>
</evidence>
<evidence type="ECO:0000313" key="11">
    <source>
        <dbReference type="Proteomes" id="UP001374579"/>
    </source>
</evidence>
<keyword evidence="5 9" id="KW-1133">Transmembrane helix</keyword>
<keyword evidence="9" id="KW-0735">Signal-anchor</keyword>
<dbReference type="InterPro" id="IPR005331">
    <property type="entry name" value="Sulfotransferase"/>
</dbReference>
<organism evidence="10 11">
    <name type="scientific">Littorina saxatilis</name>
    <dbReference type="NCBI Taxonomy" id="31220"/>
    <lineage>
        <taxon>Eukaryota</taxon>
        <taxon>Metazoa</taxon>
        <taxon>Spiralia</taxon>
        <taxon>Lophotrochozoa</taxon>
        <taxon>Mollusca</taxon>
        <taxon>Gastropoda</taxon>
        <taxon>Caenogastropoda</taxon>
        <taxon>Littorinimorpha</taxon>
        <taxon>Littorinoidea</taxon>
        <taxon>Littorinidae</taxon>
        <taxon>Littorina</taxon>
    </lineage>
</organism>
<comment type="caution">
    <text evidence="10">The sequence shown here is derived from an EMBL/GenBank/DDBJ whole genome shotgun (WGS) entry which is preliminary data.</text>
</comment>
<evidence type="ECO:0000256" key="3">
    <source>
        <dbReference type="ARBA" id="ARBA00022679"/>
    </source>
</evidence>
<feature type="transmembrane region" description="Helical" evidence="9">
    <location>
        <begin position="12"/>
        <end position="29"/>
    </location>
</feature>
<dbReference type="Proteomes" id="UP001374579">
    <property type="component" value="Unassembled WGS sequence"/>
</dbReference>
<reference evidence="10 11" key="1">
    <citation type="submission" date="2024-02" db="EMBL/GenBank/DDBJ databases">
        <title>Chromosome-scale genome assembly of the rough periwinkle Littorina saxatilis.</title>
        <authorList>
            <person name="De Jode A."/>
            <person name="Faria R."/>
            <person name="Formenti G."/>
            <person name="Sims Y."/>
            <person name="Smith T.P."/>
            <person name="Tracey A."/>
            <person name="Wood J.M.D."/>
            <person name="Zagrodzka Z.B."/>
            <person name="Johannesson K."/>
            <person name="Butlin R.K."/>
            <person name="Leder E.H."/>
        </authorList>
    </citation>
    <scope>NUCLEOTIDE SEQUENCE [LARGE SCALE GENOMIC DNA]</scope>
    <source>
        <strain evidence="10">Snail1</strain>
        <tissue evidence="10">Muscle</tissue>
    </source>
</reference>
<dbReference type="GO" id="GO:0016051">
    <property type="term" value="P:carbohydrate biosynthetic process"/>
    <property type="evidence" value="ECO:0007669"/>
    <property type="project" value="InterPro"/>
</dbReference>
<keyword evidence="4 9" id="KW-0812">Transmembrane</keyword>
<proteinExistence type="inferred from homology"/>
<accession>A0AAN9G0X5</accession>
<keyword evidence="11" id="KW-1185">Reference proteome</keyword>
<dbReference type="AlphaFoldDB" id="A0AAN9G0X5"/>
<comment type="similarity">
    <text evidence="2 9">Belongs to the sulfotransferase 2 family.</text>
</comment>
<keyword evidence="3 9" id="KW-0808">Transferase</keyword>
<keyword evidence="6 9" id="KW-0333">Golgi apparatus</keyword>
<protein>
    <recommendedName>
        <fullName evidence="9">Carbohydrate sulfotransferase</fullName>
        <ecNumber evidence="9">2.8.2.-</ecNumber>
    </recommendedName>
</protein>